<evidence type="ECO:0000256" key="1">
    <source>
        <dbReference type="SAM" id="SignalP"/>
    </source>
</evidence>
<dbReference type="EMBL" id="CP123872">
    <property type="protein sequence ID" value="WND02045.1"/>
    <property type="molecule type" value="Genomic_DNA"/>
</dbReference>
<organism evidence="2 3">
    <name type="scientific">Temperatibacter marinus</name>
    <dbReference type="NCBI Taxonomy" id="1456591"/>
    <lineage>
        <taxon>Bacteria</taxon>
        <taxon>Pseudomonadati</taxon>
        <taxon>Pseudomonadota</taxon>
        <taxon>Alphaproteobacteria</taxon>
        <taxon>Kordiimonadales</taxon>
        <taxon>Temperatibacteraceae</taxon>
        <taxon>Temperatibacter</taxon>
    </lineage>
</organism>
<keyword evidence="1" id="KW-0732">Signal</keyword>
<feature type="chain" id="PRO_5041296126" description="Terminase" evidence="1">
    <location>
        <begin position="28"/>
        <end position="143"/>
    </location>
</feature>
<evidence type="ECO:0000313" key="3">
    <source>
        <dbReference type="Proteomes" id="UP001268683"/>
    </source>
</evidence>
<evidence type="ECO:0008006" key="4">
    <source>
        <dbReference type="Google" id="ProtNLM"/>
    </source>
</evidence>
<dbReference type="KEGG" id="tmk:QGN29_10850"/>
<feature type="signal peptide" evidence="1">
    <location>
        <begin position="1"/>
        <end position="27"/>
    </location>
</feature>
<protein>
    <recommendedName>
        <fullName evidence="4">Terminase</fullName>
    </recommendedName>
</protein>
<dbReference type="Gene3D" id="1.10.10.60">
    <property type="entry name" value="Homeodomain-like"/>
    <property type="match status" value="1"/>
</dbReference>
<sequence length="143" mass="15931">MRNRKKSSARVKRFLSSLSTGATVSFAAEQARVSPSTVYKWRTSDPAFAVEWDAAVEAGTDRLEDEAYRRALEGVERPVYFGGKPIGSVRDYSDSLLVLMLKARRPGKFKDKVTEKDPVSEGLEQAHEALISKLIQKTSKADH</sequence>
<reference evidence="2" key="1">
    <citation type="submission" date="2023-04" db="EMBL/GenBank/DDBJ databases">
        <title>Complete genome sequence of Temperatibacter marinus.</title>
        <authorList>
            <person name="Rong J.-C."/>
            <person name="Yi M.-L."/>
            <person name="Zhao Q."/>
        </authorList>
    </citation>
    <scope>NUCLEOTIDE SEQUENCE</scope>
    <source>
        <strain evidence="2">NBRC 110045</strain>
    </source>
</reference>
<keyword evidence="3" id="KW-1185">Reference proteome</keyword>
<accession>A0AA52H9U2</accession>
<gene>
    <name evidence="2" type="ORF">QGN29_10850</name>
</gene>
<dbReference type="AlphaFoldDB" id="A0AA52H9U2"/>
<evidence type="ECO:0000313" key="2">
    <source>
        <dbReference type="EMBL" id="WND02045.1"/>
    </source>
</evidence>
<dbReference type="Proteomes" id="UP001268683">
    <property type="component" value="Chromosome"/>
</dbReference>
<name>A0AA52H9U2_9PROT</name>
<dbReference type="RefSeq" id="WP_310797880.1">
    <property type="nucleotide sequence ID" value="NZ_CP123872.1"/>
</dbReference>
<proteinExistence type="predicted"/>